<accession>A0A7I7QCL1</accession>
<feature type="compositionally biased region" description="Pro residues" evidence="15">
    <location>
        <begin position="558"/>
        <end position="585"/>
    </location>
</feature>
<evidence type="ECO:0000256" key="5">
    <source>
        <dbReference type="ARBA" id="ARBA00022705"/>
    </source>
</evidence>
<evidence type="ECO:0000256" key="6">
    <source>
        <dbReference type="ARBA" id="ARBA00022723"/>
    </source>
</evidence>
<dbReference type="CDD" id="cd18137">
    <property type="entry name" value="HLD_clamp_pol_III_gamma_tau"/>
    <property type="match status" value="1"/>
</dbReference>
<comment type="similarity">
    <text evidence="1 14">Belongs to the DnaX/STICHEL family.</text>
</comment>
<dbReference type="GO" id="GO:0006261">
    <property type="term" value="P:DNA-templated DNA replication"/>
    <property type="evidence" value="ECO:0007669"/>
    <property type="project" value="TreeGrafter"/>
</dbReference>
<dbReference type="Pfam" id="PF12169">
    <property type="entry name" value="DNA_pol3_gamma3"/>
    <property type="match status" value="1"/>
</dbReference>
<feature type="compositionally biased region" description="Basic and acidic residues" evidence="15">
    <location>
        <begin position="595"/>
        <end position="604"/>
    </location>
</feature>
<name>A0A7I7QCL1_9MYCO</name>
<dbReference type="AlphaFoldDB" id="A0A7I7QCL1"/>
<evidence type="ECO:0000313" key="18">
    <source>
        <dbReference type="Proteomes" id="UP000467130"/>
    </source>
</evidence>
<keyword evidence="9 14" id="KW-0067">ATP-binding</keyword>
<comment type="function">
    <text evidence="11 14">DNA polymerase III is a complex, multichain enzyme responsible for most of the replicative synthesis in bacteria. This DNA polymerase also exhibits 3' to 5' exonuclease activity.</text>
</comment>
<keyword evidence="10 14" id="KW-0239">DNA-directed DNA polymerase</keyword>
<evidence type="ECO:0000256" key="14">
    <source>
        <dbReference type="RuleBase" id="RU364063"/>
    </source>
</evidence>
<dbReference type="FunFam" id="1.20.272.10:FF:000003">
    <property type="entry name" value="DNA polymerase III subunit gamma/tau"/>
    <property type="match status" value="1"/>
</dbReference>
<evidence type="ECO:0000256" key="15">
    <source>
        <dbReference type="SAM" id="MobiDB-lite"/>
    </source>
</evidence>
<dbReference type="Gene3D" id="3.40.50.300">
    <property type="entry name" value="P-loop containing nucleotide triphosphate hydrolases"/>
    <property type="match status" value="1"/>
</dbReference>
<dbReference type="SUPFAM" id="SSF48019">
    <property type="entry name" value="post-AAA+ oligomerization domain-like"/>
    <property type="match status" value="1"/>
</dbReference>
<dbReference type="NCBIfam" id="NF005846">
    <property type="entry name" value="PRK07764.1-6"/>
    <property type="match status" value="1"/>
</dbReference>
<dbReference type="InterPro" id="IPR022754">
    <property type="entry name" value="DNA_pol_III_gamma-3"/>
</dbReference>
<dbReference type="GO" id="GO:0046872">
    <property type="term" value="F:metal ion binding"/>
    <property type="evidence" value="ECO:0007669"/>
    <property type="project" value="UniProtKB-KW"/>
</dbReference>
<dbReference type="GO" id="GO:0003677">
    <property type="term" value="F:DNA binding"/>
    <property type="evidence" value="ECO:0007669"/>
    <property type="project" value="InterPro"/>
</dbReference>
<comment type="subunit">
    <text evidence="14">DNA polymerase III contains a core (composed of alpha, epsilon and theta chains) that associates with a tau subunit. This core dimerizes to form the POLIII' complex. PolIII' associates with the gamma complex (composed of gamma, delta, delta', psi and chi chains) and with the beta chain to form the complete DNA polymerase III complex.</text>
</comment>
<keyword evidence="7 14" id="KW-0547">Nucleotide-binding</keyword>
<keyword evidence="18" id="KW-1185">Reference proteome</keyword>
<evidence type="ECO:0000256" key="13">
    <source>
        <dbReference type="ARBA" id="ARBA00074577"/>
    </source>
</evidence>
<dbReference type="EC" id="2.7.7.7" evidence="2 14"/>
<organism evidence="17 18">
    <name type="scientific">Mycobacterium stomatepiae</name>
    <dbReference type="NCBI Taxonomy" id="470076"/>
    <lineage>
        <taxon>Bacteria</taxon>
        <taxon>Bacillati</taxon>
        <taxon>Actinomycetota</taxon>
        <taxon>Actinomycetes</taxon>
        <taxon>Mycobacteriales</taxon>
        <taxon>Mycobacteriaceae</taxon>
        <taxon>Mycobacterium</taxon>
        <taxon>Mycobacterium simiae complex</taxon>
    </lineage>
</organism>
<evidence type="ECO:0000256" key="1">
    <source>
        <dbReference type="ARBA" id="ARBA00006360"/>
    </source>
</evidence>
<feature type="region of interest" description="Disordered" evidence="15">
    <location>
        <begin position="390"/>
        <end position="467"/>
    </location>
</feature>
<gene>
    <name evidence="14" type="primary">dnaX</name>
    <name evidence="17" type="ORF">MSTO_42590</name>
</gene>
<comment type="catalytic activity">
    <reaction evidence="12 14">
        <text>DNA(n) + a 2'-deoxyribonucleoside 5'-triphosphate = DNA(n+1) + diphosphate</text>
        <dbReference type="Rhea" id="RHEA:22508"/>
        <dbReference type="Rhea" id="RHEA-COMP:17339"/>
        <dbReference type="Rhea" id="RHEA-COMP:17340"/>
        <dbReference type="ChEBI" id="CHEBI:33019"/>
        <dbReference type="ChEBI" id="CHEBI:61560"/>
        <dbReference type="ChEBI" id="CHEBI:173112"/>
        <dbReference type="EC" id="2.7.7.7"/>
    </reaction>
</comment>
<dbReference type="Gene3D" id="1.10.8.60">
    <property type="match status" value="1"/>
</dbReference>
<evidence type="ECO:0000256" key="9">
    <source>
        <dbReference type="ARBA" id="ARBA00022840"/>
    </source>
</evidence>
<dbReference type="FunFam" id="3.40.50.300:FF:000014">
    <property type="entry name" value="DNA polymerase III subunit gamma/tau"/>
    <property type="match status" value="1"/>
</dbReference>
<evidence type="ECO:0000256" key="12">
    <source>
        <dbReference type="ARBA" id="ARBA00049244"/>
    </source>
</evidence>
<dbReference type="InterPro" id="IPR045085">
    <property type="entry name" value="HLD_clamp_pol_III_gamma_tau"/>
</dbReference>
<evidence type="ECO:0000256" key="11">
    <source>
        <dbReference type="ARBA" id="ARBA00037724"/>
    </source>
</evidence>
<keyword evidence="3 14" id="KW-0808">Transferase</keyword>
<dbReference type="KEGG" id="msto:MSTO_42590"/>
<dbReference type="GO" id="GO:0003887">
    <property type="term" value="F:DNA-directed DNA polymerase activity"/>
    <property type="evidence" value="ECO:0007669"/>
    <property type="project" value="UniProtKB-KW"/>
</dbReference>
<evidence type="ECO:0000256" key="8">
    <source>
        <dbReference type="ARBA" id="ARBA00022833"/>
    </source>
</evidence>
<proteinExistence type="inferred from homology"/>
<dbReference type="NCBIfam" id="NF011513">
    <property type="entry name" value="PRK14952.1"/>
    <property type="match status" value="1"/>
</dbReference>
<dbReference type="CDD" id="cd00009">
    <property type="entry name" value="AAA"/>
    <property type="match status" value="1"/>
</dbReference>
<feature type="compositionally biased region" description="Basic and acidic residues" evidence="15">
    <location>
        <begin position="410"/>
        <end position="423"/>
    </location>
</feature>
<dbReference type="Gene3D" id="1.20.272.10">
    <property type="match status" value="1"/>
</dbReference>
<dbReference type="InterPro" id="IPR008921">
    <property type="entry name" value="DNA_pol3_clamp-load_cplx_C"/>
</dbReference>
<evidence type="ECO:0000256" key="2">
    <source>
        <dbReference type="ARBA" id="ARBA00012417"/>
    </source>
</evidence>
<dbReference type="NCBIfam" id="TIGR02397">
    <property type="entry name" value="dnaX_nterm"/>
    <property type="match status" value="1"/>
</dbReference>
<evidence type="ECO:0000256" key="10">
    <source>
        <dbReference type="ARBA" id="ARBA00022932"/>
    </source>
</evidence>
<dbReference type="PANTHER" id="PTHR11669:SF0">
    <property type="entry name" value="PROTEIN STICHEL-LIKE 2"/>
    <property type="match status" value="1"/>
</dbReference>
<keyword evidence="6" id="KW-0479">Metal-binding</keyword>
<keyword evidence="4 14" id="KW-0548">Nucleotidyltransferase</keyword>
<protein>
    <recommendedName>
        <fullName evidence="13 14">DNA polymerase III subunit gamma/tau</fullName>
        <ecNumber evidence="2 14">2.7.7.7</ecNumber>
    </recommendedName>
</protein>
<reference evidence="17 18" key="1">
    <citation type="journal article" date="2019" name="Emerg. Microbes Infect.">
        <title>Comprehensive subspecies identification of 175 nontuberculous mycobacteria species based on 7547 genomic profiles.</title>
        <authorList>
            <person name="Matsumoto Y."/>
            <person name="Kinjo T."/>
            <person name="Motooka D."/>
            <person name="Nabeya D."/>
            <person name="Jung N."/>
            <person name="Uechi K."/>
            <person name="Horii T."/>
            <person name="Iida T."/>
            <person name="Fujita J."/>
            <person name="Nakamura S."/>
        </authorList>
    </citation>
    <scope>NUCLEOTIDE SEQUENCE [LARGE SCALE GENOMIC DNA]</scope>
    <source>
        <strain evidence="17 18">JCM 17783</strain>
    </source>
</reference>
<dbReference type="GO" id="GO:0005524">
    <property type="term" value="F:ATP binding"/>
    <property type="evidence" value="ECO:0007669"/>
    <property type="project" value="UniProtKB-KW"/>
</dbReference>
<feature type="region of interest" description="Disordered" evidence="15">
    <location>
        <begin position="551"/>
        <end position="621"/>
    </location>
</feature>
<dbReference type="SUPFAM" id="SSF52540">
    <property type="entry name" value="P-loop containing nucleoside triphosphate hydrolases"/>
    <property type="match status" value="1"/>
</dbReference>
<dbReference type="EMBL" id="AP022587">
    <property type="protein sequence ID" value="BBY24054.1"/>
    <property type="molecule type" value="Genomic_DNA"/>
</dbReference>
<evidence type="ECO:0000256" key="4">
    <source>
        <dbReference type="ARBA" id="ARBA00022695"/>
    </source>
</evidence>
<dbReference type="RefSeq" id="WP_163791647.1">
    <property type="nucleotide sequence ID" value="NZ_AP022587.1"/>
</dbReference>
<sequence length="639" mass="68140">MALYRKYRPATFAEVVGQEHVTEPLSIALEAGRINHAYLFSGPRGCGKTSSARILARSLNCAQGPTATPCGVCDSCQALAPNAPGSIDVVELDAASHGGVDDTRELRDRAFYAPAQSRYRVFIVDEAHMVTTAGFNALLKIVEEPPEHLIFIFATTEPEKVLPTIRSRTHHYPFRLLPPKTMRSLIGRICEQEGVAVDDAVYPLVIRAGGGSPRDTLSVLDQLVAGADNNHVTYPRALGLLGATDVALIDDAVDALAAGDAAALFGAVESVIDAGHDPRRFATDLLERFRDLIVLRAVPDAISRGVVDAPEDVLDRMRDQAARIGAATLTRYAEVVQAGLGEMRGATAPRLLLEVVCARLLLPSASDAESALLQRIERIETRLAMSIPGEPAAAAAKPAQFTRPSAKPAAKPEVKPEPVEAKPTEPQPEPVEPEGEPVPEAVVAPPPDPVPNPAHDVTAEPEPASAPGELNATAVRTMWPTVRDKVRERSRTTEVMLSGATVRAVEGDTLVLTHESAPLAKRLSEQRNADVIAEALKDALGVNWRVRCETGSPATPAAAPPPRKAPPPSPPSRRVVPPPPEPEPPVTDSAAAESAQRDEEEHMLAEAGRTDPSAPRRDPEEAALELLQNELGARRIDGA</sequence>
<dbReference type="PANTHER" id="PTHR11669">
    <property type="entry name" value="REPLICATION FACTOR C / DNA POLYMERASE III GAMMA-TAU SUBUNIT"/>
    <property type="match status" value="1"/>
</dbReference>
<dbReference type="Proteomes" id="UP000467130">
    <property type="component" value="Chromosome"/>
</dbReference>
<evidence type="ECO:0000256" key="3">
    <source>
        <dbReference type="ARBA" id="ARBA00022679"/>
    </source>
</evidence>
<dbReference type="InterPro" id="IPR050238">
    <property type="entry name" value="DNA_Rep/Repair_Clamp_Loader"/>
</dbReference>
<dbReference type="InterPro" id="IPR003593">
    <property type="entry name" value="AAA+_ATPase"/>
</dbReference>
<keyword evidence="8" id="KW-0862">Zinc</keyword>
<evidence type="ECO:0000313" key="17">
    <source>
        <dbReference type="EMBL" id="BBY24054.1"/>
    </source>
</evidence>
<feature type="compositionally biased region" description="Low complexity" evidence="15">
    <location>
        <begin position="390"/>
        <end position="409"/>
    </location>
</feature>
<feature type="domain" description="AAA+ ATPase" evidence="16">
    <location>
        <begin position="34"/>
        <end position="177"/>
    </location>
</feature>
<evidence type="ECO:0000256" key="7">
    <source>
        <dbReference type="ARBA" id="ARBA00022741"/>
    </source>
</evidence>
<dbReference type="SMART" id="SM00382">
    <property type="entry name" value="AAA"/>
    <property type="match status" value="1"/>
</dbReference>
<keyword evidence="5 14" id="KW-0235">DNA replication</keyword>
<dbReference type="InterPro" id="IPR027417">
    <property type="entry name" value="P-loop_NTPase"/>
</dbReference>
<evidence type="ECO:0000259" key="16">
    <source>
        <dbReference type="SMART" id="SM00382"/>
    </source>
</evidence>
<dbReference type="Pfam" id="PF13177">
    <property type="entry name" value="DNA_pol3_delta2"/>
    <property type="match status" value="1"/>
</dbReference>
<dbReference type="InterPro" id="IPR012763">
    <property type="entry name" value="DNA_pol_III_sug/sutau_N"/>
</dbReference>
<dbReference type="GO" id="GO:0009360">
    <property type="term" value="C:DNA polymerase III complex"/>
    <property type="evidence" value="ECO:0007669"/>
    <property type="project" value="InterPro"/>
</dbReference>